<dbReference type="RefSeq" id="WP_344766007.1">
    <property type="nucleotide sequence ID" value="NZ_BAABAK010000005.1"/>
</dbReference>
<evidence type="ECO:0008006" key="3">
    <source>
        <dbReference type="Google" id="ProtNLM"/>
    </source>
</evidence>
<evidence type="ECO:0000313" key="1">
    <source>
        <dbReference type="EMBL" id="GAA3962216.1"/>
    </source>
</evidence>
<dbReference type="SUPFAM" id="SSF48208">
    <property type="entry name" value="Six-hairpin glycosidases"/>
    <property type="match status" value="1"/>
</dbReference>
<proteinExistence type="predicted"/>
<evidence type="ECO:0000313" key="2">
    <source>
        <dbReference type="Proteomes" id="UP001501081"/>
    </source>
</evidence>
<dbReference type="InterPro" id="IPR008928">
    <property type="entry name" value="6-hairpin_glycosidase_sf"/>
</dbReference>
<sequence length="394" mass="44775">MIDINAYNLSLNLLHEASTPFGFVAAVHEHDNYKRVWTRDGVITSIAALLSDDKKLIETAKSTIETLLSNQHSLGFMPSNVSPTDHTVSYGGTSGRADNPSWAVIGVCAYTILTGDKSLWEKYQRELKKCFSVMDAWEFNGKNLIYVPQSGDWADEYIQHGYILFDQLLRVWALRLASSITTNKLWTDQAEKIVKSIRQNYWKTEANQSAYAPNLLHQMEDASNEFWLMGFNPARIYKYFDLQANTFALLLNIGDQHQNDSLLSWIKNLYTEKKFMLPSFYPTIKNEDADMNELKNNYAYAFRNQPNYFHNGGLWAVWNGWLVSALNQHGEAVLAKDLIINIHTANAKAELFNECLHGKDKNPCGVPNCTWSAAGAIIAEQSILNNSFAKLFKF</sequence>
<dbReference type="EMBL" id="BAABAK010000005">
    <property type="protein sequence ID" value="GAA3962216.1"/>
    <property type="molecule type" value="Genomic_DNA"/>
</dbReference>
<name>A0ABP7PAR9_9SPHI</name>
<gene>
    <name evidence="1" type="ORF">GCM10022246_14270</name>
</gene>
<reference evidence="2" key="1">
    <citation type="journal article" date="2019" name="Int. J. Syst. Evol. Microbiol.">
        <title>The Global Catalogue of Microorganisms (GCM) 10K type strain sequencing project: providing services to taxonomists for standard genome sequencing and annotation.</title>
        <authorList>
            <consortium name="The Broad Institute Genomics Platform"/>
            <consortium name="The Broad Institute Genome Sequencing Center for Infectious Disease"/>
            <person name="Wu L."/>
            <person name="Ma J."/>
        </authorList>
    </citation>
    <scope>NUCLEOTIDE SEQUENCE [LARGE SCALE GENOMIC DNA]</scope>
    <source>
        <strain evidence="2">JCM 17338</strain>
    </source>
</reference>
<keyword evidence="2" id="KW-1185">Reference proteome</keyword>
<organism evidence="1 2">
    <name type="scientific">Pedobacter ginsengiterrae</name>
    <dbReference type="NCBI Taxonomy" id="871696"/>
    <lineage>
        <taxon>Bacteria</taxon>
        <taxon>Pseudomonadati</taxon>
        <taxon>Bacteroidota</taxon>
        <taxon>Sphingobacteriia</taxon>
        <taxon>Sphingobacteriales</taxon>
        <taxon>Sphingobacteriaceae</taxon>
        <taxon>Pedobacter</taxon>
    </lineage>
</organism>
<protein>
    <recommendedName>
        <fullName evidence="3">Fructofuranosidase/invertase</fullName>
    </recommendedName>
</protein>
<accession>A0ABP7PAR9</accession>
<comment type="caution">
    <text evidence="1">The sequence shown here is derived from an EMBL/GenBank/DDBJ whole genome shotgun (WGS) entry which is preliminary data.</text>
</comment>
<dbReference type="Gene3D" id="1.50.10.10">
    <property type="match status" value="1"/>
</dbReference>
<dbReference type="Proteomes" id="UP001501081">
    <property type="component" value="Unassembled WGS sequence"/>
</dbReference>
<dbReference type="InterPro" id="IPR012341">
    <property type="entry name" value="6hp_glycosidase-like_sf"/>
</dbReference>